<dbReference type="AlphaFoldDB" id="A0A455ZID5"/>
<reference evidence="2" key="4">
    <citation type="journal article" date="2016" name="Sci. Rep.">
        <title>Genomic epidemiology and global diversity of the emerging bacterial pathogen Elizabethkingia anophelis.</title>
        <authorList>
            <person name="Breurec S."/>
            <person name="Criscuolo A."/>
            <person name="Diancourt L."/>
            <person name="Rendueles O."/>
            <person name="Vandenbogaert M."/>
            <person name="Passet V."/>
            <person name="Caro V."/>
            <person name="Rocha E.P."/>
            <person name="Touchon M."/>
            <person name="Brisse S."/>
        </authorList>
    </citation>
    <scope>NUCLEOTIDE SEQUENCE</scope>
</reference>
<accession>A0A455ZID5</accession>
<evidence type="ECO:0000256" key="1">
    <source>
        <dbReference type="SAM" id="MobiDB-lite"/>
    </source>
</evidence>
<name>A0A455ZID5_9FLAO</name>
<feature type="compositionally biased region" description="Basic residues" evidence="1">
    <location>
        <begin position="111"/>
        <end position="120"/>
    </location>
</feature>
<feature type="compositionally biased region" description="Basic and acidic residues" evidence="1">
    <location>
        <begin position="97"/>
        <end position="107"/>
    </location>
</feature>
<evidence type="ECO:0000313" key="2">
    <source>
        <dbReference type="EMBL" id="DAC76623.1"/>
    </source>
</evidence>
<reference evidence="2" key="6">
    <citation type="journal article" date="2017" name="Nat. Commun.">
        <title>Evolutionary dynamics and genomic features of the Elizabethkingia anophelis 2015 to 2016 Wisconsin outbreak strain.</title>
        <authorList>
            <person name="Perrin A."/>
            <person name="Larsonneur E."/>
            <person name="Nicholson A.C."/>
            <person name="Edwards D.J."/>
            <person name="Gundlach K.M."/>
            <person name="Whitney A.M."/>
            <person name="Gulvik C.A."/>
            <person name="Bell M.E."/>
            <person name="Rendueles O."/>
            <person name="Cury J."/>
            <person name="Hugon P."/>
            <person name="Clermont D."/>
            <person name="Enouf V."/>
            <person name="Loparev V."/>
            <person name="Juieng P."/>
            <person name="Monson T."/>
            <person name="Warshauer D."/>
            <person name="Elbadawi L.I."/>
            <person name="Walters M.S."/>
            <person name="Crist M.B."/>
            <person name="Noble-Wang J."/>
            <person name="Borlaug G."/>
            <person name="Rocha E.P.C."/>
            <person name="Criscuolo A."/>
            <person name="Touchon M."/>
            <person name="Davis J.P."/>
            <person name="Holt K.E."/>
            <person name="McQuiston J.R."/>
            <person name="Brisse S."/>
        </authorList>
    </citation>
    <scope>NUCLEOTIDE SEQUENCE</scope>
</reference>
<organism evidence="2">
    <name type="scientific">Elizabethkingia anophelis</name>
    <dbReference type="NCBI Taxonomy" id="1117645"/>
    <lineage>
        <taxon>Bacteria</taxon>
        <taxon>Pseudomonadati</taxon>
        <taxon>Bacteroidota</taxon>
        <taxon>Flavobacteriia</taxon>
        <taxon>Flavobacteriales</taxon>
        <taxon>Weeksellaceae</taxon>
        <taxon>Elizabethkingia</taxon>
    </lineage>
</organism>
<reference evidence="2" key="1">
    <citation type="journal article" date="2014" name="Genome Biol. Evol.">
        <title>Comparative genomic analysis of malaria mosquito vector-associated novel pathogen Elizabethkingia anophelis.</title>
        <authorList>
            <person name="Teo J."/>
            <person name="Tan S.Y."/>
            <person name="Liu Y."/>
            <person name="Tay M."/>
            <person name="Ding Y."/>
            <person name="Li Y."/>
            <person name="Kjelleberg S."/>
            <person name="Givskov M."/>
            <person name="Lin R.T."/>
            <person name="Yang L."/>
        </authorList>
    </citation>
    <scope>NUCLEOTIDE SEQUENCE</scope>
</reference>
<gene>
    <name evidence="2" type="primary">ICEEaIII(8)_NUHP1_58728_59090</name>
</gene>
<proteinExistence type="predicted"/>
<sequence length="120" mass="14037">MISNDDIGAMKIHAIFQSGKRLKDFVDMYFLLDGKTLKQYLEAYENKYSGNVFWATRSLSYFGNIEEDYSVKMVKGKEKDWEKISERLKKAVANPELRFETKPKQENKNNPLKKGRGFGR</sequence>
<feature type="region of interest" description="Disordered" evidence="1">
    <location>
        <begin position="95"/>
        <end position="120"/>
    </location>
</feature>
<reference evidence="2" key="2">
    <citation type="journal article" date="2014" name="PLoS ONE">
        <title>Insights from the genome annotation of Elizabethkingia anophelis from the malaria vector Anopheles gambiae.</title>
        <authorList>
            <person name="Kukutla P."/>
            <person name="Lindberg B.G."/>
            <person name="Pei D."/>
            <person name="Rayl M."/>
            <person name="Yu W."/>
            <person name="Steritz M."/>
            <person name="Faye I."/>
            <person name="Xu J."/>
        </authorList>
    </citation>
    <scope>NUCLEOTIDE SEQUENCE</scope>
</reference>
<protein>
    <submittedName>
        <fullName evidence="2">Uncharacterized protein</fullName>
    </submittedName>
</protein>
<reference evidence="2" key="5">
    <citation type="journal article" date="2017" name="Genome Announc.">
        <title>Complete Circularized Genome Sequences of Four Strains of Elizabethkingia anophelis, Including Two Novel Strains Isolated from Wild-Caught Anopheles sinensis.</title>
        <authorList>
            <person name="Pei D."/>
            <person name="Nicholson A.C."/>
            <person name="Jiang J."/>
            <person name="Chen H."/>
            <person name="Whitney A.M."/>
            <person name="Villarma A."/>
            <person name="Bell M."/>
            <person name="Humrighouse B."/>
            <person name="Rowe L.A."/>
            <person name="Sheth M."/>
            <person name="Batra D."/>
            <person name="Juieng P."/>
            <person name="Loparev V.N."/>
            <person name="McQuiston J.R."/>
            <person name="Lan Y."/>
            <person name="Ma Y."/>
            <person name="Xu J."/>
        </authorList>
    </citation>
    <scope>NUCLEOTIDE SEQUENCE</scope>
</reference>
<reference evidence="2" key="7">
    <citation type="journal article" date="2017" name="Sci. Rep.">
        <title>Genomic features, phylogenetic relationships, and comparative genomics of Elizabethkingia anophelis strain EM361-97 isolated in Taiwan.</title>
        <authorList>
            <person name="Lin J.N."/>
            <person name="Lai C.H."/>
            <person name="Yang C.H."/>
            <person name="Huang Y.H."/>
            <person name="Lin H.H."/>
        </authorList>
    </citation>
    <scope>NUCLEOTIDE SEQUENCE</scope>
</reference>
<reference evidence="2" key="8">
    <citation type="journal article" date="2018" name="J. ISSAAS">
        <title>In Silico Identification of Three Types of Integrative and Conjugative Elements (ICEs) in Elizabethkingia anophelis Strains Isolated from Around the World.</title>
        <authorList>
            <person name="Xu J."/>
            <person name="Pei D."/>
            <person name="Nicholson A."/>
            <person name="Lan Y."/>
            <person name="Xia Q."/>
        </authorList>
    </citation>
    <scope>NUCLEOTIDE SEQUENCE</scope>
</reference>
<dbReference type="EMBL" id="BK010626">
    <property type="protein sequence ID" value="DAC76623.1"/>
    <property type="molecule type" value="Genomic_DNA"/>
</dbReference>
<reference evidence="2" key="3">
    <citation type="journal article" date="2016" name="Genome Announc.">
        <title>Complete Genome Sequences of Four Strains from the 2015-2016 Elizabethkingia anophelis Outbreak.</title>
        <authorList>
            <person name="Nicholson A.C."/>
            <person name="Whitney A.M."/>
            <person name="Emery B.D."/>
            <person name="Bell M.E."/>
            <person name="Gartin J.T."/>
            <person name="Humrighouse B.W."/>
            <person name="Loparev V.N."/>
            <person name="Batra D."/>
            <person name="Sheth M."/>
            <person name="Rowe L.A."/>
            <person name="Juieng P."/>
            <person name="Knipe K."/>
            <person name="Gulvik C."/>
            <person name="McQuiston J.R."/>
        </authorList>
    </citation>
    <scope>NUCLEOTIDE SEQUENCE</scope>
</reference>